<proteinExistence type="predicted"/>
<keyword evidence="4" id="KW-1185">Reference proteome</keyword>
<feature type="region of interest" description="Disordered" evidence="1">
    <location>
        <begin position="141"/>
        <end position="249"/>
    </location>
</feature>
<name>A0ABR1LET4_9PEZI</name>
<organism evidence="3 4">
    <name type="scientific">Phyllosticta citribraziliensis</name>
    <dbReference type="NCBI Taxonomy" id="989973"/>
    <lineage>
        <taxon>Eukaryota</taxon>
        <taxon>Fungi</taxon>
        <taxon>Dikarya</taxon>
        <taxon>Ascomycota</taxon>
        <taxon>Pezizomycotina</taxon>
        <taxon>Dothideomycetes</taxon>
        <taxon>Dothideomycetes incertae sedis</taxon>
        <taxon>Botryosphaeriales</taxon>
        <taxon>Phyllostictaceae</taxon>
        <taxon>Phyllosticta</taxon>
    </lineage>
</organism>
<keyword evidence="2" id="KW-0732">Signal</keyword>
<feature type="compositionally biased region" description="Pro residues" evidence="1">
    <location>
        <begin position="159"/>
        <end position="193"/>
    </location>
</feature>
<accession>A0ABR1LET4</accession>
<feature type="signal peptide" evidence="2">
    <location>
        <begin position="1"/>
        <end position="16"/>
    </location>
</feature>
<evidence type="ECO:0000313" key="4">
    <source>
        <dbReference type="Proteomes" id="UP001360953"/>
    </source>
</evidence>
<evidence type="ECO:0000256" key="2">
    <source>
        <dbReference type="SAM" id="SignalP"/>
    </source>
</evidence>
<reference evidence="3 4" key="1">
    <citation type="submission" date="2024-04" db="EMBL/GenBank/DDBJ databases">
        <title>Phyllosticta paracitricarpa is synonymous to the EU quarantine fungus P. citricarpa based on phylogenomic analyses.</title>
        <authorList>
            <consortium name="Lawrence Berkeley National Laboratory"/>
            <person name="Van ingen-buijs V.A."/>
            <person name="Van westerhoven A.C."/>
            <person name="Haridas S."/>
            <person name="Skiadas P."/>
            <person name="Martin F."/>
            <person name="Groenewald J.Z."/>
            <person name="Crous P.W."/>
            <person name="Seidl M.F."/>
        </authorList>
    </citation>
    <scope>NUCLEOTIDE SEQUENCE [LARGE SCALE GENOMIC DNA]</scope>
    <source>
        <strain evidence="3 4">CPC 17464</strain>
    </source>
</reference>
<dbReference type="Proteomes" id="UP001360953">
    <property type="component" value="Unassembled WGS sequence"/>
</dbReference>
<feature type="region of interest" description="Disordered" evidence="1">
    <location>
        <begin position="77"/>
        <end position="96"/>
    </location>
</feature>
<feature type="compositionally biased region" description="Basic and acidic residues" evidence="1">
    <location>
        <begin position="197"/>
        <end position="237"/>
    </location>
</feature>
<dbReference type="EMBL" id="JBBPEH010000009">
    <property type="protein sequence ID" value="KAK7533740.1"/>
    <property type="molecule type" value="Genomic_DNA"/>
</dbReference>
<sequence>MKPFYLLLALLPVALAVPAPQDGPVRDTQCTCPPPECPQEEPAGCDCRNKAILDCSDQKQAAGLTCPVPALAACPKQPNTENPAPPPPRKEKPPPAVKPNPNFKCPCEEIYCIQSYPESCECANRNARECYDNCGGPEPVYDDRCGFGDDTPPPRRDPNPQPQPDPFNTPGPVIPPDPLPPVENNPPPPPPPDCDTITDHDERKQCKEDAKQRKEEEKAKRKQEKEERKRRKEEEKNACGQGPPCKQGEECVDIIFEKVGGGSETRKGCLPEKESEG</sequence>
<gene>
    <name evidence="3" type="ORF">J3D65DRAFT_660183</name>
</gene>
<comment type="caution">
    <text evidence="3">The sequence shown here is derived from an EMBL/GenBank/DDBJ whole genome shotgun (WGS) entry which is preliminary data.</text>
</comment>
<evidence type="ECO:0000313" key="3">
    <source>
        <dbReference type="EMBL" id="KAK7533740.1"/>
    </source>
</evidence>
<dbReference type="GeneID" id="92035473"/>
<dbReference type="RefSeq" id="XP_066652779.1">
    <property type="nucleotide sequence ID" value="XM_066802567.1"/>
</dbReference>
<protein>
    <submittedName>
        <fullName evidence="3">Uncharacterized protein</fullName>
    </submittedName>
</protein>
<evidence type="ECO:0000256" key="1">
    <source>
        <dbReference type="SAM" id="MobiDB-lite"/>
    </source>
</evidence>
<feature type="compositionally biased region" description="Basic and acidic residues" evidence="1">
    <location>
        <begin position="141"/>
        <end position="158"/>
    </location>
</feature>
<feature type="chain" id="PRO_5047246524" evidence="2">
    <location>
        <begin position="17"/>
        <end position="277"/>
    </location>
</feature>